<feature type="compositionally biased region" description="Polar residues" evidence="2">
    <location>
        <begin position="759"/>
        <end position="777"/>
    </location>
</feature>
<dbReference type="PROSITE" id="PS50222">
    <property type="entry name" value="EF_HAND_2"/>
    <property type="match status" value="1"/>
</dbReference>
<dbReference type="PANTHER" id="PTHR34894:SF5">
    <property type="entry name" value="EF-HAND DOMAIN-CONTAINING PROTEIN"/>
    <property type="match status" value="1"/>
</dbReference>
<evidence type="ECO:0000256" key="1">
    <source>
        <dbReference type="SAM" id="Coils"/>
    </source>
</evidence>
<keyword evidence="5" id="KW-1185">Reference proteome</keyword>
<evidence type="ECO:0000313" key="4">
    <source>
        <dbReference type="EMBL" id="CAD8134969.1"/>
    </source>
</evidence>
<dbReference type="EMBL" id="CAJJDP010000005">
    <property type="protein sequence ID" value="CAD8134969.1"/>
    <property type="molecule type" value="Genomic_DNA"/>
</dbReference>
<reference evidence="4" key="1">
    <citation type="submission" date="2021-01" db="EMBL/GenBank/DDBJ databases">
        <authorList>
            <consortium name="Genoscope - CEA"/>
            <person name="William W."/>
        </authorList>
    </citation>
    <scope>NUCLEOTIDE SEQUENCE</scope>
</reference>
<proteinExistence type="predicted"/>
<gene>
    <name evidence="4" type="ORF">POCTA_138.1.T0060139</name>
</gene>
<evidence type="ECO:0000259" key="3">
    <source>
        <dbReference type="PROSITE" id="PS50222"/>
    </source>
</evidence>
<protein>
    <recommendedName>
        <fullName evidence="3">EF-hand domain-containing protein</fullName>
    </recommendedName>
</protein>
<organism evidence="4 5">
    <name type="scientific">Paramecium octaurelia</name>
    <dbReference type="NCBI Taxonomy" id="43137"/>
    <lineage>
        <taxon>Eukaryota</taxon>
        <taxon>Sar</taxon>
        <taxon>Alveolata</taxon>
        <taxon>Ciliophora</taxon>
        <taxon>Intramacronucleata</taxon>
        <taxon>Oligohymenophorea</taxon>
        <taxon>Peniculida</taxon>
        <taxon>Parameciidae</taxon>
        <taxon>Paramecium</taxon>
    </lineage>
</organism>
<dbReference type="OMA" id="IYVICYE"/>
<dbReference type="PROSITE" id="PS00018">
    <property type="entry name" value="EF_HAND_1"/>
    <property type="match status" value="1"/>
</dbReference>
<feature type="region of interest" description="Disordered" evidence="2">
    <location>
        <begin position="673"/>
        <end position="779"/>
    </location>
</feature>
<dbReference type="GO" id="GO:0005509">
    <property type="term" value="F:calcium ion binding"/>
    <property type="evidence" value="ECO:0007669"/>
    <property type="project" value="InterPro"/>
</dbReference>
<evidence type="ECO:0000313" key="5">
    <source>
        <dbReference type="Proteomes" id="UP000683925"/>
    </source>
</evidence>
<dbReference type="PANTHER" id="PTHR34894">
    <property type="entry name" value="SAM-DEPENDENT METHYLTRANSFERASE RSMI, CONSERVED SITE"/>
    <property type="match status" value="1"/>
</dbReference>
<dbReference type="Proteomes" id="UP000683925">
    <property type="component" value="Unassembled WGS sequence"/>
</dbReference>
<feature type="coiled-coil region" evidence="1">
    <location>
        <begin position="345"/>
        <end position="464"/>
    </location>
</feature>
<feature type="compositionally biased region" description="Polar residues" evidence="2">
    <location>
        <begin position="700"/>
        <end position="737"/>
    </location>
</feature>
<feature type="compositionally biased region" description="Low complexity" evidence="2">
    <location>
        <begin position="673"/>
        <end position="688"/>
    </location>
</feature>
<evidence type="ECO:0000256" key="2">
    <source>
        <dbReference type="SAM" id="MobiDB-lite"/>
    </source>
</evidence>
<comment type="caution">
    <text evidence="4">The sequence shown here is derived from an EMBL/GenBank/DDBJ whole genome shotgun (WGS) entry which is preliminary data.</text>
</comment>
<feature type="coiled-coil region" evidence="1">
    <location>
        <begin position="597"/>
        <end position="638"/>
    </location>
</feature>
<dbReference type="AlphaFoldDB" id="A0A8S1S7D7"/>
<dbReference type="InterPro" id="IPR002048">
    <property type="entry name" value="EF_hand_dom"/>
</dbReference>
<sequence length="1264" mass="149760">MIENYYKDNSKFRDTKTNKGIERQISLLNQNLKMQALKVMLQQTIGKQEEFYDYHNLNISKFQLHTKLFQIQLGPYQNPQKVNSHKYKRWILVSIIITKNSEVNQCPDLNFLDSQTLPNITTKSPQSKLKTLDSMLNAQIKIRQPKDIGFKTLPNNKTNISFLRNEKFETRQDQYYSSPLLTKSQITEVEVQNRQSRNDFYSQMLSDNPYKYNEYSEIDQDYNKKISDINVNLLDMRNKDKIKEFLQESASFSNHLSTHTQRLKKVNVLTQRQDVIKLAQWLDYQMQQVVSNKKMMQQQQLREIEKIFNLSLKELVREISLDCVEKSVLLEKIWNQYVNYNTFLLKSLDDEKNNQENEYLQQLKSLHQTYQNSVKFLEDKLKQIDDEFNSLSTKFERKKFKLKNIKDNFFSIQEQKKEIEQEVEYLKNQRRDLLEIKEALQNQVENLTQENERLQTAIYQKSQELRTAKTKRYSQISIDSCLSEQNHKGTTMEDFSEMMSIKKEKYTQTLDHDKIKISTANQTDIKFIFHQGTQTGLHNEDEYYEPHTSDNHDQMKRLLDQKYDLEEKLKLSNNIITELQRTKQHLIREHEINSHKISSQEISLSALQKEIERLQSELQSLLQSRQQKKRIIVSLEENNGEQMSLGPVREQQRTPQNTMEKLVDKNNLNNNQKSKQQNQLQQQQQDNSIKNGKNDKTEKTQGQNSNFTSHNASQTNSQNQTPLNKELSNNTASKIQTSNSNNQQSQGKLTLHQKKPSDNVKSTSHNVNSNQKQSKVQNYKKPNGEQINAQQNGQQNNQINQGVQKLRYDTNQIGQVDKVQESSNKEQDQLNSSQIRNTLLNLNEVNNDDDQFGENLIDQNNQNEQVFKRSSTKKLSYKFNNSQPNSQNNSIYVNQLQRKGSYLTPPAPETKTIRDKEQQLKETALEFIKQFVQTINLQHPENIEQTMQLQNVFKLITQFYKERLERKQPIYVICYEFYMNTFGLKQIAENKLTMLCQAVIFYRTIPRVRLFSRFLQIQDPINDEDLDFYFSTLQHLDVQQKSENLISCTQNYEGVLVLYDKALDQLASLEEHIIEIQSKFKSQIQILNGNRYIDLDLFFMESLQQFQLMKKIHQDNFKELFQAVDINDDDSISIEEFTILFNLIEEGQKDQQMFIQKFIETCGNSDGLSFYQFGMFCMSNQLFQKDKQDAFLQYNNEQFKILQSKWNEQRKQLTQRLKENLVFTEYYQNLVRKLDDSLKNNHPYSWLLWRILEEQCKRLTAQSK</sequence>
<name>A0A8S1S7D7_PAROT</name>
<feature type="domain" description="EF-hand" evidence="3">
    <location>
        <begin position="1112"/>
        <end position="1147"/>
    </location>
</feature>
<dbReference type="OrthoDB" id="1927454at2759"/>
<accession>A0A8S1S7D7</accession>
<keyword evidence="1" id="KW-0175">Coiled coil</keyword>
<dbReference type="InterPro" id="IPR018247">
    <property type="entry name" value="EF_Hand_1_Ca_BS"/>
</dbReference>